<feature type="domain" description="UPF3" evidence="6">
    <location>
        <begin position="12"/>
        <end position="162"/>
    </location>
</feature>
<evidence type="ECO:0000256" key="1">
    <source>
        <dbReference type="ARBA" id="ARBA00004123"/>
    </source>
</evidence>
<comment type="subcellular location">
    <subcellularLocation>
        <location evidence="1">Nucleus</location>
    </subcellularLocation>
</comment>
<evidence type="ECO:0000256" key="5">
    <source>
        <dbReference type="SAM" id="MobiDB-lite"/>
    </source>
</evidence>
<accession>A0A5J4W1J9</accession>
<feature type="region of interest" description="Disordered" evidence="5">
    <location>
        <begin position="150"/>
        <end position="194"/>
    </location>
</feature>
<organism evidence="7 8">
    <name type="scientific">Streblomastix strix</name>
    <dbReference type="NCBI Taxonomy" id="222440"/>
    <lineage>
        <taxon>Eukaryota</taxon>
        <taxon>Metamonada</taxon>
        <taxon>Preaxostyla</taxon>
        <taxon>Oxymonadida</taxon>
        <taxon>Streblomastigidae</taxon>
        <taxon>Streblomastix</taxon>
    </lineage>
</organism>
<comment type="caution">
    <text evidence="7">The sequence shown here is derived from an EMBL/GenBank/DDBJ whole genome shotgun (WGS) entry which is preliminary data.</text>
</comment>
<dbReference type="OrthoDB" id="18087at2759"/>
<evidence type="ECO:0000256" key="2">
    <source>
        <dbReference type="ARBA" id="ARBA00005991"/>
    </source>
</evidence>
<dbReference type="GO" id="GO:0005737">
    <property type="term" value="C:cytoplasm"/>
    <property type="evidence" value="ECO:0007669"/>
    <property type="project" value="TreeGrafter"/>
</dbReference>
<reference evidence="7 8" key="1">
    <citation type="submission" date="2019-03" db="EMBL/GenBank/DDBJ databases">
        <title>Single cell metagenomics reveals metabolic interactions within the superorganism composed of flagellate Streblomastix strix and complex community of Bacteroidetes bacteria on its surface.</title>
        <authorList>
            <person name="Treitli S.C."/>
            <person name="Kolisko M."/>
            <person name="Husnik F."/>
            <person name="Keeling P."/>
            <person name="Hampl V."/>
        </authorList>
    </citation>
    <scope>NUCLEOTIDE SEQUENCE [LARGE SCALE GENOMIC DNA]</scope>
    <source>
        <strain evidence="7">ST1C</strain>
    </source>
</reference>
<dbReference type="InterPro" id="IPR012677">
    <property type="entry name" value="Nucleotide-bd_a/b_plait_sf"/>
</dbReference>
<evidence type="ECO:0000313" key="8">
    <source>
        <dbReference type="Proteomes" id="UP000324800"/>
    </source>
</evidence>
<keyword evidence="3" id="KW-0866">Nonsense-mediated mRNA decay</keyword>
<dbReference type="Proteomes" id="UP000324800">
    <property type="component" value="Unassembled WGS sequence"/>
</dbReference>
<proteinExistence type="inferred from homology"/>
<evidence type="ECO:0000256" key="3">
    <source>
        <dbReference type="ARBA" id="ARBA00023161"/>
    </source>
</evidence>
<dbReference type="SUPFAM" id="SSF54928">
    <property type="entry name" value="RNA-binding domain, RBD"/>
    <property type="match status" value="1"/>
</dbReference>
<dbReference type="InterPro" id="IPR005120">
    <property type="entry name" value="UPF3_dom"/>
</dbReference>
<sequence>MLDRIIIDMIQKQTKIVVLGLPPTYSEPLFWKAVTDFLPLCSRYYFLQGKINERKKRPSRAYLTFIEQESALRFYNQYNGASFSDENSGEWKIVIEMAPNQMQIEAPKVKSRESEREGTIFKDPDYLSFVSALETLGPLAFSASPLELFGQEAKQQQQQQQQYNNDSINEDLDQLEKKKAEDVSAGVKRRRESR</sequence>
<dbReference type="EMBL" id="SNRW01004031">
    <property type="protein sequence ID" value="KAA6388323.1"/>
    <property type="molecule type" value="Genomic_DNA"/>
</dbReference>
<evidence type="ECO:0000256" key="4">
    <source>
        <dbReference type="ARBA" id="ARBA00023242"/>
    </source>
</evidence>
<evidence type="ECO:0000259" key="6">
    <source>
        <dbReference type="Pfam" id="PF03467"/>
    </source>
</evidence>
<dbReference type="AlphaFoldDB" id="A0A5J4W1J9"/>
<dbReference type="Gene3D" id="3.30.70.330">
    <property type="match status" value="1"/>
</dbReference>
<dbReference type="GO" id="GO:0000184">
    <property type="term" value="P:nuclear-transcribed mRNA catabolic process, nonsense-mediated decay"/>
    <property type="evidence" value="ECO:0007669"/>
    <property type="project" value="UniProtKB-KW"/>
</dbReference>
<dbReference type="GO" id="GO:0003729">
    <property type="term" value="F:mRNA binding"/>
    <property type="evidence" value="ECO:0007669"/>
    <property type="project" value="TreeGrafter"/>
</dbReference>
<dbReference type="PANTHER" id="PTHR13112:SF0">
    <property type="entry name" value="FI21285P1"/>
    <property type="match status" value="1"/>
</dbReference>
<dbReference type="InterPro" id="IPR039722">
    <property type="entry name" value="Upf3"/>
</dbReference>
<dbReference type="CDD" id="cd12455">
    <property type="entry name" value="RRM_like_Smg4_UPF3"/>
    <property type="match status" value="1"/>
</dbReference>
<dbReference type="InterPro" id="IPR035979">
    <property type="entry name" value="RBD_domain_sf"/>
</dbReference>
<dbReference type="PANTHER" id="PTHR13112">
    <property type="entry name" value="UPF3 REGULATOR OF NONSENSE TRANSCRIPTS-LIKE PROTEIN"/>
    <property type="match status" value="1"/>
</dbReference>
<gene>
    <name evidence="7" type="ORF">EZS28_016149</name>
</gene>
<dbReference type="GO" id="GO:0005730">
    <property type="term" value="C:nucleolus"/>
    <property type="evidence" value="ECO:0007669"/>
    <property type="project" value="TreeGrafter"/>
</dbReference>
<name>A0A5J4W1J9_9EUKA</name>
<protein>
    <recommendedName>
        <fullName evidence="6">UPF3 domain-containing protein</fullName>
    </recommendedName>
</protein>
<evidence type="ECO:0000313" key="7">
    <source>
        <dbReference type="EMBL" id="KAA6388323.1"/>
    </source>
</evidence>
<comment type="similarity">
    <text evidence="2">Belongs to the RENT3 family.</text>
</comment>
<dbReference type="Pfam" id="PF03467">
    <property type="entry name" value="Smg4_UPF3"/>
    <property type="match status" value="1"/>
</dbReference>
<dbReference type="GO" id="GO:0045727">
    <property type="term" value="P:positive regulation of translation"/>
    <property type="evidence" value="ECO:0007669"/>
    <property type="project" value="TreeGrafter"/>
</dbReference>
<keyword evidence="4" id="KW-0539">Nucleus</keyword>